<evidence type="ECO:0000256" key="19">
    <source>
        <dbReference type="PROSITE-ProRule" id="PRU01101"/>
    </source>
</evidence>
<dbReference type="GO" id="GO:0043565">
    <property type="term" value="F:sequence-specific DNA binding"/>
    <property type="evidence" value="ECO:0007669"/>
    <property type="project" value="UniProtKB-UniRule"/>
</dbReference>
<evidence type="ECO:0000256" key="21">
    <source>
        <dbReference type="SAM" id="Phobius"/>
    </source>
</evidence>
<dbReference type="AlphaFoldDB" id="A0A6A4T8X1"/>
<dbReference type="EC" id="3.1.-.-" evidence="20"/>
<dbReference type="InterPro" id="IPR023336">
    <property type="entry name" value="RAG_nonamer-bd_dom"/>
</dbReference>
<dbReference type="InterPro" id="IPR035714">
    <property type="entry name" value="RAG1_imp-bd"/>
</dbReference>
<dbReference type="GO" id="GO:0006325">
    <property type="term" value="P:chromatin organization"/>
    <property type="evidence" value="ECO:0007669"/>
    <property type="project" value="UniProtKB-KW"/>
</dbReference>
<evidence type="ECO:0000256" key="12">
    <source>
        <dbReference type="ARBA" id="ARBA00022833"/>
    </source>
</evidence>
<dbReference type="InterPro" id="IPR058554">
    <property type="entry name" value="RAG1_RNase_H"/>
</dbReference>
<keyword evidence="21" id="KW-0472">Membrane</keyword>
<dbReference type="SMART" id="SM00184">
    <property type="entry name" value="RING"/>
    <property type="match status" value="1"/>
</dbReference>
<dbReference type="GO" id="GO:0002250">
    <property type="term" value="P:adaptive immune response"/>
    <property type="evidence" value="ECO:0007669"/>
    <property type="project" value="TreeGrafter"/>
</dbReference>
<proteinExistence type="inferred from homology"/>
<keyword evidence="10 20" id="KW-0833">Ubl conjugation pathway</keyword>
<dbReference type="InterPro" id="IPR018957">
    <property type="entry name" value="Znf_C3HC4_RING-type"/>
</dbReference>
<dbReference type="InterPro" id="IPR058557">
    <property type="entry name" value="RAG1_C"/>
</dbReference>
<dbReference type="InterPro" id="IPR058552">
    <property type="entry name" value="RAG1_DNA-bd"/>
</dbReference>
<dbReference type="PANTHER" id="PTHR11539:SF0">
    <property type="entry name" value="V(D)J RECOMBINATION-ACTIVATING PROTEIN 1"/>
    <property type="match status" value="1"/>
</dbReference>
<dbReference type="Pfam" id="PF26104">
    <property type="entry name" value="RAG1_ZnH2"/>
    <property type="match status" value="1"/>
</dbReference>
<keyword evidence="7 20" id="KW-0479">Metal-binding</keyword>
<evidence type="ECO:0000256" key="14">
    <source>
        <dbReference type="ARBA" id="ARBA00023125"/>
    </source>
</evidence>
<keyword evidence="9 19" id="KW-0863">Zinc-finger</keyword>
<dbReference type="Pfam" id="PF12560">
    <property type="entry name" value="RAG1_imp_bd"/>
    <property type="match status" value="1"/>
</dbReference>
<dbReference type="InterPro" id="IPR001841">
    <property type="entry name" value="Znf_RING"/>
</dbReference>
<dbReference type="InterPro" id="IPR058556">
    <property type="entry name" value="RAG1_ZnH2"/>
</dbReference>
<dbReference type="EMBL" id="VEVO01000006">
    <property type="protein sequence ID" value="KAF0041299.1"/>
    <property type="molecule type" value="Genomic_DNA"/>
</dbReference>
<gene>
    <name evidence="25" type="ORF">F2P81_007197</name>
</gene>
<evidence type="ECO:0000256" key="1">
    <source>
        <dbReference type="ARBA" id="ARBA00000900"/>
    </source>
</evidence>
<evidence type="ECO:0000256" key="6">
    <source>
        <dbReference type="ARBA" id="ARBA00022722"/>
    </source>
</evidence>
<dbReference type="InterPro" id="IPR058553">
    <property type="entry name" value="RAG1_pre-RNase_H"/>
</dbReference>
<comment type="catalytic activity">
    <reaction evidence="1 20">
        <text>S-ubiquitinyl-[E2 ubiquitin-conjugating enzyme]-L-cysteine + [acceptor protein]-L-lysine = [E2 ubiquitin-conjugating enzyme]-L-cysteine + N(6)-ubiquitinyl-[acceptor protein]-L-lysine.</text>
        <dbReference type="EC" id="2.3.2.27"/>
    </reaction>
</comment>
<feature type="transmembrane region" description="Helical" evidence="21">
    <location>
        <begin position="38"/>
        <end position="61"/>
    </location>
</feature>
<evidence type="ECO:0000313" key="25">
    <source>
        <dbReference type="EMBL" id="KAF0041299.1"/>
    </source>
</evidence>
<keyword evidence="17 20" id="KW-0511">Multifunctional enzyme</keyword>
<evidence type="ECO:0000256" key="9">
    <source>
        <dbReference type="ARBA" id="ARBA00022771"/>
    </source>
</evidence>
<organism evidence="25 26">
    <name type="scientific">Scophthalmus maximus</name>
    <name type="common">Turbot</name>
    <name type="synonym">Psetta maxima</name>
    <dbReference type="NCBI Taxonomy" id="52904"/>
    <lineage>
        <taxon>Eukaryota</taxon>
        <taxon>Metazoa</taxon>
        <taxon>Chordata</taxon>
        <taxon>Craniata</taxon>
        <taxon>Vertebrata</taxon>
        <taxon>Euteleostomi</taxon>
        <taxon>Actinopterygii</taxon>
        <taxon>Neopterygii</taxon>
        <taxon>Teleostei</taxon>
        <taxon>Neoteleostei</taxon>
        <taxon>Acanthomorphata</taxon>
        <taxon>Carangaria</taxon>
        <taxon>Pleuronectiformes</taxon>
        <taxon>Pleuronectoidei</taxon>
        <taxon>Scophthalmidae</taxon>
        <taxon>Scophthalmus</taxon>
    </lineage>
</organism>
<dbReference type="Pfam" id="PF26101">
    <property type="entry name" value="RAG1_ZnC2"/>
    <property type="match status" value="1"/>
</dbReference>
<dbReference type="GO" id="GO:0042803">
    <property type="term" value="F:protein homodimerization activity"/>
    <property type="evidence" value="ECO:0007669"/>
    <property type="project" value="UniProtKB-UniRule"/>
</dbReference>
<evidence type="ECO:0000256" key="7">
    <source>
        <dbReference type="ARBA" id="ARBA00022723"/>
    </source>
</evidence>
<comment type="function">
    <text evidence="20">Catalytic component of the RAG complex, a multiprotein complex that mediates the DNA cleavage phase during V(D)J recombination. V(D)J recombination assembles a diverse repertoire of immunoglobulin and T-cell receptor genes in developing B and T-lymphocytes through rearrangement of different V (variable), in some cases D (diversity), and J (joining) gene segments. In the RAG complex, RAG1 mediates the DNA-binding to the conserved recombination signal sequences (RSS) and catalyzes the DNA cleavage activities by introducing a double-strand break between the RSS and the adjacent coding segment. RAG2 is not a catalytic component but is required for all known catalytic activities. DNA cleavage occurs in 2 steps: a first nick is introduced in the top strand immediately upstream of the heptamer, generating a 3'-hydroxyl group that can attack the phosphodiester bond on the opposite strand in a direct transesterification reaction, thereby creating 4 DNA ends: 2 hairpin coding ends and 2 blunt, 5'-phosphorylated ends.</text>
</comment>
<feature type="domain" description="RAG1-type" evidence="24">
    <location>
        <begin position="564"/>
        <end position="593"/>
    </location>
</feature>
<dbReference type="Pfam" id="PF26024">
    <property type="entry name" value="RAG1_DNA-bd"/>
    <property type="match status" value="1"/>
</dbReference>
<comment type="subcellular location">
    <subcellularLocation>
        <location evidence="18 20">Nucleus</location>
    </subcellularLocation>
</comment>
<dbReference type="Pfam" id="PF00097">
    <property type="entry name" value="zf-C3HC4"/>
    <property type="match status" value="1"/>
</dbReference>
<feature type="transmembrane region" description="Helical" evidence="21">
    <location>
        <begin position="82"/>
        <end position="105"/>
    </location>
</feature>
<dbReference type="GO" id="GO:0033077">
    <property type="term" value="P:T cell differentiation in thymus"/>
    <property type="evidence" value="ECO:0007669"/>
    <property type="project" value="UniProtKB-UniRule"/>
</dbReference>
<evidence type="ECO:0000256" key="5">
    <source>
        <dbReference type="ARBA" id="ARBA00022679"/>
    </source>
</evidence>
<evidence type="ECO:0000256" key="13">
    <source>
        <dbReference type="ARBA" id="ARBA00022853"/>
    </source>
</evidence>
<dbReference type="GO" id="GO:0061630">
    <property type="term" value="F:ubiquitin protein ligase activity"/>
    <property type="evidence" value="ECO:0007669"/>
    <property type="project" value="UniProtKB-UniRule"/>
</dbReference>
<evidence type="ECO:0000256" key="10">
    <source>
        <dbReference type="ARBA" id="ARBA00022786"/>
    </source>
</evidence>
<evidence type="ECO:0000256" key="20">
    <source>
        <dbReference type="RuleBase" id="RU366024"/>
    </source>
</evidence>
<evidence type="ECO:0000256" key="15">
    <source>
        <dbReference type="ARBA" id="ARBA00023172"/>
    </source>
</evidence>
<comment type="domain">
    <text evidence="18">The NBD (nonamer binding) DNA-binding domain mediates the specific binding to the nonamer RSS motif by forming a tightly interwoven homodimer that binds and synapses 2 nonamer elements, with each NBD making contact with both DNA molecules. Each RSS is composed of well-conserved heptamer (consensus 5'-CACAGTG-3') and nonamer (consensus 5'-ACAAAAACC-3') sequences separated by a spacer of either 12 bp or 23 bp.</text>
</comment>
<dbReference type="Gene3D" id="3.30.40.10">
    <property type="entry name" value="Zinc/RING finger domain, C3HC4 (zinc finger)"/>
    <property type="match status" value="1"/>
</dbReference>
<dbReference type="PROSITE" id="PS51765">
    <property type="entry name" value="ZF_RAG1"/>
    <property type="match status" value="1"/>
</dbReference>
<dbReference type="SUPFAM" id="SSF57850">
    <property type="entry name" value="RING/U-box"/>
    <property type="match status" value="1"/>
</dbReference>
<evidence type="ECO:0000256" key="17">
    <source>
        <dbReference type="ARBA" id="ARBA00023268"/>
    </source>
</evidence>
<keyword evidence="13 20" id="KW-0156">Chromatin regulator</keyword>
<evidence type="ECO:0000256" key="18">
    <source>
        <dbReference type="PROSITE-ProRule" id="PRU00820"/>
    </source>
</evidence>
<dbReference type="PROSITE" id="PS51487">
    <property type="entry name" value="NBD"/>
    <property type="match status" value="1"/>
</dbReference>
<keyword evidence="21" id="KW-1133">Transmembrane helix</keyword>
<feature type="DNA-binding region" description="NBD" evidence="18">
    <location>
        <begin position="612"/>
        <end position="679"/>
    </location>
</feature>
<comment type="cofactor">
    <cofactor evidence="20">
        <name>Mn(2+)</name>
        <dbReference type="ChEBI" id="CHEBI:29035"/>
    </cofactor>
    <text evidence="20">Binds 1 divalent metal cation per subunit. Mg(2+) or Mn(2+).</text>
</comment>
<dbReference type="CDD" id="cd16530">
    <property type="entry name" value="RING-HC_RAG1"/>
    <property type="match status" value="1"/>
</dbReference>
<evidence type="ECO:0000256" key="2">
    <source>
        <dbReference type="ARBA" id="ARBA00001946"/>
    </source>
</evidence>
<evidence type="ECO:0000256" key="8">
    <source>
        <dbReference type="ARBA" id="ARBA00022759"/>
    </source>
</evidence>
<dbReference type="PROSITE" id="PS50089">
    <property type="entry name" value="ZF_RING_2"/>
    <property type="match status" value="1"/>
</dbReference>
<keyword evidence="12 20" id="KW-0862">Zinc</keyword>
<dbReference type="InterPro" id="IPR017907">
    <property type="entry name" value="Znf_RING_CS"/>
</dbReference>
<feature type="transmembrane region" description="Helical" evidence="21">
    <location>
        <begin position="125"/>
        <end position="145"/>
    </location>
</feature>
<dbReference type="GO" id="GO:1905347">
    <property type="term" value="C:endodeoxyribonuclease complex"/>
    <property type="evidence" value="ECO:0007669"/>
    <property type="project" value="TreeGrafter"/>
</dbReference>
<name>A0A6A4T8X1_SCOMX</name>
<comment type="subunit">
    <text evidence="20">Homodimer.</text>
</comment>
<dbReference type="InterPro" id="IPR058555">
    <property type="entry name" value="RAG1_ZnC2"/>
</dbReference>
<dbReference type="InterPro" id="IPR019485">
    <property type="entry name" value="RAG1_Znf"/>
</dbReference>
<comment type="similarity">
    <text evidence="18 20">Belongs to the RAG1 family.</text>
</comment>
<dbReference type="Pfam" id="PF26105">
    <property type="entry name" value="RAG1_C"/>
    <property type="match status" value="1"/>
</dbReference>
<dbReference type="Proteomes" id="UP000438429">
    <property type="component" value="Unassembled WGS sequence"/>
</dbReference>
<feature type="domain" description="NBD" evidence="23">
    <location>
        <begin position="612"/>
        <end position="679"/>
    </location>
</feature>
<keyword evidence="15 18" id="KW-0233">DNA recombination</keyword>
<keyword evidence="8 20" id="KW-0255">Endonuclease</keyword>
<evidence type="ECO:0000313" key="26">
    <source>
        <dbReference type="Proteomes" id="UP000438429"/>
    </source>
</evidence>
<dbReference type="GO" id="GO:0097519">
    <property type="term" value="C:DNA recombinase complex"/>
    <property type="evidence" value="ECO:0007669"/>
    <property type="project" value="TreeGrafter"/>
</dbReference>
<evidence type="ECO:0000259" key="22">
    <source>
        <dbReference type="PROSITE" id="PS50089"/>
    </source>
</evidence>
<dbReference type="InterPro" id="IPR058558">
    <property type="entry name" value="RING-HC_RAG1"/>
</dbReference>
<dbReference type="GO" id="GO:1990238">
    <property type="term" value="F:double-stranded DNA endonuclease activity"/>
    <property type="evidence" value="ECO:0007669"/>
    <property type="project" value="TreeGrafter"/>
</dbReference>
<dbReference type="GO" id="GO:0008270">
    <property type="term" value="F:zinc ion binding"/>
    <property type="evidence" value="ECO:0007669"/>
    <property type="project" value="UniProtKB-UniRule"/>
</dbReference>
<dbReference type="PROSITE" id="PS00518">
    <property type="entry name" value="ZF_RING_1"/>
    <property type="match status" value="1"/>
</dbReference>
<keyword evidence="6 20" id="KW-0540">Nuclease</keyword>
<evidence type="ECO:0000259" key="24">
    <source>
        <dbReference type="PROSITE" id="PS51765"/>
    </source>
</evidence>
<comment type="caution">
    <text evidence="25">The sequence shown here is derived from an EMBL/GenBank/DDBJ whole genome shotgun (WGS) entry which is preliminary data.</text>
</comment>
<dbReference type="GO" id="GO:0042393">
    <property type="term" value="F:histone binding"/>
    <property type="evidence" value="ECO:0007669"/>
    <property type="project" value="UniProtKB-UniRule"/>
</dbReference>
<keyword evidence="16 18" id="KW-0539">Nucleus</keyword>
<sequence>MCSTSHTRLWANHRNQSKSGLGVNLNLFVDIALEAERVFGVLSFLMAVSTGALCLVFSLCWTSQTVRSYSNTRSLLMAGQALYPTTLLLLTMASTGFFFLLSWSLFTYQHREEIRQGPSGLGSSYWLGAFGWVLLLVVEMMVFIAEQATVPDIRPDLERAVESWRISSQAGAARRSLSDRSYWSKIRCIMVEEKLETDGPRSSMPAELHHPQSQYSQWKFKLFRVRSMEKVPMPSEIQPEKDVSLENSPPAVSKIELDNGGGPGSVMKLCLGGKSKENVEGPGRRVDEKLEEMETHMNHLRCLCRLCGIALRKVKGPVHEVHGDLDDATKGALRRMGCKFTGWPEVILKVFKVDVTEDTESVHPLSLCHCCWKVAIRGGGVCSLSRTRVPEWKPHSSLCHLCSPKKCSFQRTGRKRRRKTIPRAQSLAKRSRWEHVDHIAVGERRILGSVGDRHHGPVLRGWRKPSIQREQWVRNITRCQKDHLSTKLISEKLPVDFLFSFACLVCDHLLFDPVQSPCGHLFCRSCIIKYNHVLGPQCPACNLPCAPAELTPPAKAFLSALHSLPLLCPRGGCGEHVRLDSFKTHCLDHELNEKDANKQSSELNKYLLANKGGRPRQHLLSLTRRAQKHRLRDLKNQVRVFADKEEGGDLKSVCLTLFLLALRSGNEHRQADELEALMQGRGFGLHPAVCLAIRVNTFLSCSQYHKMYRTVKATSGRQIFQPLHSLRAAEKELLPGFHQFEWQPALKNVSTSWNVGIINGLSGWASSVDDSLAETITRRFRYDVALVSALKDMEEDIMEGLRDIGMEDSACTSGFSVMIKECCDGMGDVSEKHGGGPAVPEKAVRFSFTVMSVSVLADDDGGEVTIFTEPKPNSELSCKPLCLMFVDESDHETLTAVLGPIVAERKAMKESRLILSIGGLPRFFRFHFRGTGYDEKMVREMEGLEASGSTYVCTLCDSTRAEASQNMVLHSVTRCHEENLDRYEIWRTNPFSESVDELRDRVKGVSAKPFLETQPTLDALHCEIGNATEFYKIFQDEIGELYQKVNPSREERRSWRAALDKQLRQKLKLKPVMRMNGNYARRLMTLETVEVVCDLVPSEERREALRELMRLYLQMKPVWRATCPAKECPDQVCRYSFNSQHFADLLSSTFKYRYNGKITNYLHKTLAHVPEIIEKEGSIGAWASEGNESANKLFRRFRKMNARQSKVFELEDVLKHHWLYTSKYLQKFMEAHKDSAKALQASIDPVEMPDDENMSVEVNAV</sequence>
<protein>
    <recommendedName>
        <fullName evidence="4 20">V(D)J recombination-activating protein 1</fullName>
        <ecNumber evidence="3 20">2.3.2.27</ecNumber>
        <ecNumber evidence="20">3.1.-.-</ecNumber>
    </recommendedName>
</protein>
<evidence type="ECO:0000256" key="16">
    <source>
        <dbReference type="ARBA" id="ARBA00023242"/>
    </source>
</evidence>
<dbReference type="GO" id="GO:0005634">
    <property type="term" value="C:nucleus"/>
    <property type="evidence" value="ECO:0007669"/>
    <property type="project" value="UniProtKB-SubCell"/>
</dbReference>
<keyword evidence="5 20" id="KW-0808">Transferase</keyword>
<dbReference type="PANTHER" id="PTHR11539">
    <property type="entry name" value="VDJ RECOMBINATION ACTIVATING PROTEIN 1 RAG1"/>
    <property type="match status" value="1"/>
</dbReference>
<dbReference type="EC" id="2.3.2.27" evidence="3 20"/>
<dbReference type="Pfam" id="PF12940">
    <property type="entry name" value="RAG1"/>
    <property type="match status" value="1"/>
</dbReference>
<keyword evidence="14 18" id="KW-0238">DNA-binding</keyword>
<dbReference type="Gene3D" id="6.10.140.510">
    <property type="match status" value="1"/>
</dbReference>
<dbReference type="GO" id="GO:0033151">
    <property type="term" value="P:V(D)J recombination"/>
    <property type="evidence" value="ECO:0007669"/>
    <property type="project" value="UniProtKB-UniRule"/>
</dbReference>
<dbReference type="GO" id="GO:0030183">
    <property type="term" value="P:B cell differentiation"/>
    <property type="evidence" value="ECO:0007669"/>
    <property type="project" value="UniProtKB-UniRule"/>
</dbReference>
<evidence type="ECO:0000256" key="4">
    <source>
        <dbReference type="ARBA" id="ARBA00021277"/>
    </source>
</evidence>
<keyword evidence="11 20" id="KW-0378">Hydrolase</keyword>
<keyword evidence="21" id="KW-0812">Transmembrane</keyword>
<feature type="domain" description="RING-type" evidence="22">
    <location>
        <begin position="503"/>
        <end position="542"/>
    </location>
</feature>
<dbReference type="InterPro" id="IPR024627">
    <property type="entry name" value="RAG1"/>
</dbReference>
<evidence type="ECO:0000256" key="11">
    <source>
        <dbReference type="ARBA" id="ARBA00022801"/>
    </source>
</evidence>
<reference evidence="25 26" key="1">
    <citation type="submission" date="2019-06" db="EMBL/GenBank/DDBJ databases">
        <title>Draft genomes of female and male turbot (Scophthalmus maximus).</title>
        <authorList>
            <person name="Xu H."/>
            <person name="Xu X.-W."/>
            <person name="Shao C."/>
            <person name="Chen S."/>
        </authorList>
    </citation>
    <scope>NUCLEOTIDE SEQUENCE [LARGE SCALE GENOMIC DNA]</scope>
    <source>
        <strain evidence="25">Ysfricsl-2016a</strain>
        <tissue evidence="25">Blood</tissue>
    </source>
</reference>
<accession>A0A6A4T8X1</accession>
<dbReference type="InterPro" id="IPR013083">
    <property type="entry name" value="Znf_RING/FYVE/PHD"/>
</dbReference>
<dbReference type="Pfam" id="PF26025">
    <property type="entry name" value="RAG1_pre-RNase_H"/>
    <property type="match status" value="1"/>
</dbReference>
<comment type="cofactor">
    <cofactor evidence="2 20">
        <name>Mg(2+)</name>
        <dbReference type="ChEBI" id="CHEBI:18420"/>
    </cofactor>
</comment>
<evidence type="ECO:0000259" key="23">
    <source>
        <dbReference type="PROSITE" id="PS51487"/>
    </source>
</evidence>
<dbReference type="Pfam" id="PF26100">
    <property type="entry name" value="RAG1_RNase_H"/>
    <property type="match status" value="1"/>
</dbReference>
<evidence type="ECO:0000256" key="3">
    <source>
        <dbReference type="ARBA" id="ARBA00012483"/>
    </source>
</evidence>